<feature type="domain" description="EamA" evidence="6">
    <location>
        <begin position="15"/>
        <end position="151"/>
    </location>
</feature>
<dbReference type="EMBL" id="JAPEVB010000006">
    <property type="protein sequence ID" value="KAJ4386737.1"/>
    <property type="molecule type" value="Genomic_DNA"/>
</dbReference>
<proteinExistence type="predicted"/>
<feature type="transmembrane region" description="Helical" evidence="5">
    <location>
        <begin position="48"/>
        <end position="66"/>
    </location>
</feature>
<name>A0A9W8YNI4_9PEZI</name>
<gene>
    <name evidence="7" type="ORF">N0V93_009635</name>
</gene>
<evidence type="ECO:0000256" key="1">
    <source>
        <dbReference type="ARBA" id="ARBA00004141"/>
    </source>
</evidence>
<comment type="caution">
    <text evidence="7">The sequence shown here is derived from an EMBL/GenBank/DDBJ whole genome shotgun (WGS) entry which is preliminary data.</text>
</comment>
<reference evidence="7" key="1">
    <citation type="submission" date="2022-10" db="EMBL/GenBank/DDBJ databases">
        <title>Tapping the CABI collections for fungal endophytes: first genome assemblies for Collariella, Neodidymelliopsis, Ascochyta clinopodiicola, Didymella pomorum, Didymosphaeria variabile, Neocosmospora piperis and Neocucurbitaria cava.</title>
        <authorList>
            <person name="Hill R."/>
        </authorList>
    </citation>
    <scope>NUCLEOTIDE SEQUENCE</scope>
    <source>
        <strain evidence="7">IMI 355082</strain>
    </source>
</reference>
<keyword evidence="4 5" id="KW-0472">Membrane</keyword>
<dbReference type="InterPro" id="IPR000620">
    <property type="entry name" value="EamA_dom"/>
</dbReference>
<dbReference type="PANTHER" id="PTHR22911">
    <property type="entry name" value="ACYL-MALONYL CONDENSING ENZYME-RELATED"/>
    <property type="match status" value="1"/>
</dbReference>
<evidence type="ECO:0000256" key="5">
    <source>
        <dbReference type="SAM" id="Phobius"/>
    </source>
</evidence>
<feature type="transmembrane region" description="Helical" evidence="5">
    <location>
        <begin position="87"/>
        <end position="106"/>
    </location>
</feature>
<evidence type="ECO:0000256" key="3">
    <source>
        <dbReference type="ARBA" id="ARBA00022989"/>
    </source>
</evidence>
<dbReference type="OrthoDB" id="306876at2759"/>
<dbReference type="AlphaFoldDB" id="A0A9W8YNI4"/>
<feature type="transmembrane region" description="Helical" evidence="5">
    <location>
        <begin position="237"/>
        <end position="258"/>
    </location>
</feature>
<keyword evidence="2 5" id="KW-0812">Transmembrane</keyword>
<dbReference type="SUPFAM" id="SSF103481">
    <property type="entry name" value="Multidrug resistance efflux transporter EmrE"/>
    <property type="match status" value="2"/>
</dbReference>
<feature type="transmembrane region" description="Helical" evidence="5">
    <location>
        <begin position="207"/>
        <end position="225"/>
    </location>
</feature>
<sequence>MGTDERSSFVARHKASLMVLASQISAAILHGFVKALENGTDSVGPSQVLLIRMLITGIGCSLYLWLKGVPEFPLGPRDVRPILLLRAFGGILGAGGMYYSIVYLTLSQATALNFLAPMGAMMLSKYTDHGNFSFTDRVGTAVALAGVVLVTQPDGIFRPHEAGSLGPKPDNFAKAKGLASGAVGVLGTTIALTTIRRIGSRAHALIVVNYFAWVIVLVATTLVVIELPSWPQTIKAWVLLSVVGVFGGLMEFLLTLGISGDRSSAATVMIYSQVLWALIIDRIVWHVQLNIWTFAGIGGVVGSLVLVSLAKEIPAYRRASGQGYAAVLTCDENGATVYDVDLDDIYAE</sequence>
<organism evidence="7 8">
    <name type="scientific">Gnomoniopsis smithogilvyi</name>
    <dbReference type="NCBI Taxonomy" id="1191159"/>
    <lineage>
        <taxon>Eukaryota</taxon>
        <taxon>Fungi</taxon>
        <taxon>Dikarya</taxon>
        <taxon>Ascomycota</taxon>
        <taxon>Pezizomycotina</taxon>
        <taxon>Sordariomycetes</taxon>
        <taxon>Sordariomycetidae</taxon>
        <taxon>Diaporthales</taxon>
        <taxon>Gnomoniaceae</taxon>
        <taxon>Gnomoniopsis</taxon>
    </lineage>
</organism>
<dbReference type="PANTHER" id="PTHR22911:SF6">
    <property type="entry name" value="SOLUTE CARRIER FAMILY 35 MEMBER G1"/>
    <property type="match status" value="1"/>
</dbReference>
<dbReference type="GO" id="GO:0016020">
    <property type="term" value="C:membrane"/>
    <property type="evidence" value="ECO:0007669"/>
    <property type="project" value="UniProtKB-SubCell"/>
</dbReference>
<keyword evidence="3 5" id="KW-1133">Transmembrane helix</keyword>
<evidence type="ECO:0000256" key="2">
    <source>
        <dbReference type="ARBA" id="ARBA00022692"/>
    </source>
</evidence>
<dbReference type="InterPro" id="IPR037185">
    <property type="entry name" value="EmrE-like"/>
</dbReference>
<evidence type="ECO:0000256" key="4">
    <source>
        <dbReference type="ARBA" id="ARBA00023136"/>
    </source>
</evidence>
<evidence type="ECO:0000313" key="8">
    <source>
        <dbReference type="Proteomes" id="UP001140453"/>
    </source>
</evidence>
<evidence type="ECO:0000259" key="6">
    <source>
        <dbReference type="Pfam" id="PF00892"/>
    </source>
</evidence>
<keyword evidence="8" id="KW-1185">Reference proteome</keyword>
<evidence type="ECO:0000313" key="7">
    <source>
        <dbReference type="EMBL" id="KAJ4386737.1"/>
    </source>
</evidence>
<dbReference type="Pfam" id="PF00892">
    <property type="entry name" value="EamA"/>
    <property type="match status" value="1"/>
</dbReference>
<comment type="subcellular location">
    <subcellularLocation>
        <location evidence="1">Membrane</location>
        <topology evidence="1">Multi-pass membrane protein</topology>
    </subcellularLocation>
</comment>
<feature type="transmembrane region" description="Helical" evidence="5">
    <location>
        <begin position="265"/>
        <end position="285"/>
    </location>
</feature>
<feature type="transmembrane region" description="Helical" evidence="5">
    <location>
        <begin position="291"/>
        <end position="310"/>
    </location>
</feature>
<feature type="transmembrane region" description="Helical" evidence="5">
    <location>
        <begin position="15"/>
        <end position="36"/>
    </location>
</feature>
<protein>
    <recommendedName>
        <fullName evidence="6">EamA domain-containing protein</fullName>
    </recommendedName>
</protein>
<dbReference type="Proteomes" id="UP001140453">
    <property type="component" value="Unassembled WGS sequence"/>
</dbReference>
<accession>A0A9W8YNI4</accession>